<organism evidence="2 3">
    <name type="scientific">Paratrimastix pyriformis</name>
    <dbReference type="NCBI Taxonomy" id="342808"/>
    <lineage>
        <taxon>Eukaryota</taxon>
        <taxon>Metamonada</taxon>
        <taxon>Preaxostyla</taxon>
        <taxon>Paratrimastigidae</taxon>
        <taxon>Paratrimastix</taxon>
    </lineage>
</organism>
<proteinExistence type="predicted"/>
<dbReference type="EMBL" id="JAPMOS010000087">
    <property type="protein sequence ID" value="KAJ4455957.1"/>
    <property type="molecule type" value="Genomic_DNA"/>
</dbReference>
<dbReference type="Proteomes" id="UP001141327">
    <property type="component" value="Unassembled WGS sequence"/>
</dbReference>
<evidence type="ECO:0000256" key="1">
    <source>
        <dbReference type="SAM" id="MobiDB-lite"/>
    </source>
</evidence>
<comment type="caution">
    <text evidence="2">The sequence shown here is derived from an EMBL/GenBank/DDBJ whole genome shotgun (WGS) entry which is preliminary data.</text>
</comment>
<evidence type="ECO:0000313" key="2">
    <source>
        <dbReference type="EMBL" id="KAJ4455957.1"/>
    </source>
</evidence>
<evidence type="ECO:0000313" key="3">
    <source>
        <dbReference type="Proteomes" id="UP001141327"/>
    </source>
</evidence>
<reference evidence="2" key="1">
    <citation type="journal article" date="2022" name="bioRxiv">
        <title>Genomics of Preaxostyla Flagellates Illuminates Evolutionary Transitions and the Path Towards Mitochondrial Loss.</title>
        <authorList>
            <person name="Novak L.V.F."/>
            <person name="Treitli S.C."/>
            <person name="Pyrih J."/>
            <person name="Halakuc P."/>
            <person name="Pipaliya S.V."/>
            <person name="Vacek V."/>
            <person name="Brzon O."/>
            <person name="Soukal P."/>
            <person name="Eme L."/>
            <person name="Dacks J.B."/>
            <person name="Karnkowska A."/>
            <person name="Elias M."/>
            <person name="Hampl V."/>
        </authorList>
    </citation>
    <scope>NUCLEOTIDE SEQUENCE</scope>
    <source>
        <strain evidence="2">RCP-MX</strain>
    </source>
</reference>
<name>A0ABQ8UE64_9EUKA</name>
<feature type="region of interest" description="Disordered" evidence="1">
    <location>
        <begin position="439"/>
        <end position="478"/>
    </location>
</feature>
<accession>A0ABQ8UE64</accession>
<keyword evidence="3" id="KW-1185">Reference proteome</keyword>
<gene>
    <name evidence="2" type="ORF">PAPYR_8979</name>
</gene>
<protein>
    <submittedName>
        <fullName evidence="2">Uncharacterized protein</fullName>
    </submittedName>
</protein>
<sequence>MNHLLVFAKSTTPILERAERLWIGKGLGKDGERYLKPAVKKKRGEASFLWCQLRLPRAAAHAAPENAPRAPAAVFLRALRLIEWTGAWHVLVPVCLHTLRWSHGLEIEVLSELPRLEPHFACQGRVLSLVQGCIFACRESRTLALNEATTQVLEYYASREGVPYLFKGVSPILFRALDAPLEADQQEPETRSAAMKVTARNSKMKGFAQILGGSAPTWQSRTWGRAIDQLEPTLISCVIGLEHFALLASPAPHCIFPLPRTSHLAPLFGTQAVFLNWLAAVGLQPFLGHDLRTKLLGWLPLTPGCALPLEAASLLARLLPLPLTDDTMIANVPPPPPMAVWRRVRALLEGNALPIIPAAPAAPQTQTRTPKQHQHQHQHHTLTGASLSPADFLVKMKSIFSGGGSGCGAGGTGAGGDSAARSLAVLSSFFAKIKGSRTTSVPAANSSPASTAALTPRLSPALAGSPGQLDSGGMKGSGAETDPAALGASLVDVLLQRLFVLAWAESLCSPAIHPPTSITSTSSRSSNLSAGACRLCPVGARVVGRVLRLMATYRPLRGSDIGGLVSQALRERWLPALARLAALPQDMADDESPSRLGCCGDVGRWVYGVC</sequence>
<feature type="region of interest" description="Disordered" evidence="1">
    <location>
        <begin position="362"/>
        <end position="383"/>
    </location>
</feature>
<feature type="compositionally biased region" description="Basic residues" evidence="1">
    <location>
        <begin position="370"/>
        <end position="380"/>
    </location>
</feature>
<feature type="compositionally biased region" description="Low complexity" evidence="1">
    <location>
        <begin position="439"/>
        <end position="456"/>
    </location>
</feature>